<dbReference type="CDD" id="cd22884">
    <property type="entry name" value="TOM22"/>
    <property type="match status" value="1"/>
</dbReference>
<evidence type="ECO:0000256" key="5">
    <source>
        <dbReference type="ARBA" id="ARBA00022787"/>
    </source>
</evidence>
<gene>
    <name evidence="13" type="primary">tom22</name>
    <name evidence="13" type="ORF">H2204_001433</name>
</gene>
<keyword evidence="3" id="KW-0813">Transport</keyword>
<keyword evidence="6" id="KW-0653">Protein transport</keyword>
<organism evidence="13 14">
    <name type="scientific">Knufia peltigerae</name>
    <dbReference type="NCBI Taxonomy" id="1002370"/>
    <lineage>
        <taxon>Eukaryota</taxon>
        <taxon>Fungi</taxon>
        <taxon>Dikarya</taxon>
        <taxon>Ascomycota</taxon>
        <taxon>Pezizomycotina</taxon>
        <taxon>Eurotiomycetes</taxon>
        <taxon>Chaetothyriomycetidae</taxon>
        <taxon>Chaetothyriales</taxon>
        <taxon>Trichomeriaceae</taxon>
        <taxon>Knufia</taxon>
    </lineage>
</organism>
<keyword evidence="11 13" id="KW-0675">Receptor</keyword>
<evidence type="ECO:0000256" key="1">
    <source>
        <dbReference type="ARBA" id="ARBA00004572"/>
    </source>
</evidence>
<evidence type="ECO:0000256" key="8">
    <source>
        <dbReference type="ARBA" id="ARBA00023010"/>
    </source>
</evidence>
<dbReference type="GO" id="GO:0005741">
    <property type="term" value="C:mitochondrial outer membrane"/>
    <property type="evidence" value="ECO:0007669"/>
    <property type="project" value="UniProtKB-SubCell"/>
</dbReference>
<dbReference type="Pfam" id="PF04281">
    <property type="entry name" value="Tom22"/>
    <property type="match status" value="1"/>
</dbReference>
<evidence type="ECO:0000256" key="11">
    <source>
        <dbReference type="ARBA" id="ARBA00023170"/>
    </source>
</evidence>
<dbReference type="GO" id="GO:0006886">
    <property type="term" value="P:intracellular protein transport"/>
    <property type="evidence" value="ECO:0007669"/>
    <property type="project" value="InterPro"/>
</dbReference>
<dbReference type="EMBL" id="JAPDRN010000005">
    <property type="protein sequence ID" value="KAJ9644971.1"/>
    <property type="molecule type" value="Genomic_DNA"/>
</dbReference>
<evidence type="ECO:0000256" key="10">
    <source>
        <dbReference type="ARBA" id="ARBA00023136"/>
    </source>
</evidence>
<reference evidence="13" key="1">
    <citation type="submission" date="2022-10" db="EMBL/GenBank/DDBJ databases">
        <title>Culturing micro-colonial fungi from biological soil crusts in the Mojave desert and describing Neophaeococcomyces mojavensis, and introducing the new genera and species Taxawa tesnikishii.</title>
        <authorList>
            <person name="Kurbessoian T."/>
            <person name="Stajich J.E."/>
        </authorList>
    </citation>
    <scope>NUCLEOTIDE SEQUENCE</scope>
    <source>
        <strain evidence="13">TK_35</strain>
    </source>
</reference>
<dbReference type="PANTHER" id="PTHR12504">
    <property type="entry name" value="MITOCHONDRIAL IMPORT RECEPTOR SUBUNIT TOM22"/>
    <property type="match status" value="1"/>
</dbReference>
<evidence type="ECO:0000313" key="13">
    <source>
        <dbReference type="EMBL" id="KAJ9644971.1"/>
    </source>
</evidence>
<evidence type="ECO:0000256" key="2">
    <source>
        <dbReference type="ARBA" id="ARBA00009874"/>
    </source>
</evidence>
<keyword evidence="9" id="KW-0496">Mitochondrion</keyword>
<accession>A0AA39D3J6</accession>
<evidence type="ECO:0000256" key="3">
    <source>
        <dbReference type="ARBA" id="ARBA00022448"/>
    </source>
</evidence>
<evidence type="ECO:0000256" key="6">
    <source>
        <dbReference type="ARBA" id="ARBA00022927"/>
    </source>
</evidence>
<protein>
    <submittedName>
        <fullName evidence="13">Mitochondrial import receptor subunit Tom22</fullName>
    </submittedName>
</protein>
<feature type="region of interest" description="Disordered" evidence="12">
    <location>
        <begin position="148"/>
        <end position="169"/>
    </location>
</feature>
<feature type="region of interest" description="Disordered" evidence="12">
    <location>
        <begin position="1"/>
        <end position="26"/>
    </location>
</feature>
<evidence type="ECO:0000256" key="9">
    <source>
        <dbReference type="ARBA" id="ARBA00023128"/>
    </source>
</evidence>
<proteinExistence type="inferred from homology"/>
<comment type="subcellular location">
    <subcellularLocation>
        <location evidence="1">Mitochondrion outer membrane</location>
        <topology evidence="1">Single-pass membrane protein</topology>
    </subcellularLocation>
</comment>
<keyword evidence="14" id="KW-1185">Reference proteome</keyword>
<sequence>MVRLEELEDEHFINKPDSTSDGALLVDDDEDYTDTGELRICEDLVVNETNLFPSDSEISSDAGSEPDLDESLLDRLSALRDIVPPKTRAKISSVTSTLYNATSTTVNYSGKGLWVLATSILLLGIPYALALGDEQQFIEEEKQRQMMAEGAQGLIQSGEPGQEQAKPAL</sequence>
<name>A0AA39D3J6_9EURO</name>
<dbReference type="Proteomes" id="UP001172681">
    <property type="component" value="Unassembled WGS sequence"/>
</dbReference>
<keyword evidence="8" id="KW-0811">Translocation</keyword>
<keyword evidence="4" id="KW-0812">Transmembrane</keyword>
<evidence type="ECO:0000313" key="14">
    <source>
        <dbReference type="Proteomes" id="UP001172681"/>
    </source>
</evidence>
<keyword evidence="7" id="KW-1133">Transmembrane helix</keyword>
<evidence type="ECO:0000256" key="12">
    <source>
        <dbReference type="SAM" id="MobiDB-lite"/>
    </source>
</evidence>
<dbReference type="AlphaFoldDB" id="A0AA39D3J6"/>
<dbReference type="PANTHER" id="PTHR12504:SF0">
    <property type="entry name" value="MITOCHONDRIAL IMPORT RECEPTOR SUBUNIT TOM22 HOMOLOG"/>
    <property type="match status" value="1"/>
</dbReference>
<dbReference type="InterPro" id="IPR005683">
    <property type="entry name" value="Tom22"/>
</dbReference>
<evidence type="ECO:0000256" key="4">
    <source>
        <dbReference type="ARBA" id="ARBA00022692"/>
    </source>
</evidence>
<keyword evidence="5" id="KW-1000">Mitochondrion outer membrane</keyword>
<keyword evidence="10" id="KW-0472">Membrane</keyword>
<evidence type="ECO:0000256" key="7">
    <source>
        <dbReference type="ARBA" id="ARBA00022989"/>
    </source>
</evidence>
<comment type="similarity">
    <text evidence="2">Belongs to the Tom22 family.</text>
</comment>
<comment type="caution">
    <text evidence="13">The sequence shown here is derived from an EMBL/GenBank/DDBJ whole genome shotgun (WGS) entry which is preliminary data.</text>
</comment>